<organism evidence="1 2">
    <name type="scientific">Dentiscutata heterogama</name>
    <dbReference type="NCBI Taxonomy" id="1316150"/>
    <lineage>
        <taxon>Eukaryota</taxon>
        <taxon>Fungi</taxon>
        <taxon>Fungi incertae sedis</taxon>
        <taxon>Mucoromycota</taxon>
        <taxon>Glomeromycotina</taxon>
        <taxon>Glomeromycetes</taxon>
        <taxon>Diversisporales</taxon>
        <taxon>Gigasporaceae</taxon>
        <taxon>Dentiscutata</taxon>
    </lineage>
</organism>
<feature type="non-terminal residue" evidence="1">
    <location>
        <position position="1"/>
    </location>
</feature>
<protein>
    <submittedName>
        <fullName evidence="1">13774_t:CDS:1</fullName>
    </submittedName>
</protein>
<reference evidence="1" key="1">
    <citation type="submission" date="2021-06" db="EMBL/GenBank/DDBJ databases">
        <authorList>
            <person name="Kallberg Y."/>
            <person name="Tangrot J."/>
            <person name="Rosling A."/>
        </authorList>
    </citation>
    <scope>NUCLEOTIDE SEQUENCE</scope>
    <source>
        <strain evidence="1">IL203A</strain>
    </source>
</reference>
<evidence type="ECO:0000313" key="1">
    <source>
        <dbReference type="EMBL" id="CAG8715291.1"/>
    </source>
</evidence>
<dbReference type="Proteomes" id="UP000789702">
    <property type="component" value="Unassembled WGS sequence"/>
</dbReference>
<accession>A0ACA9PPC0</accession>
<keyword evidence="2" id="KW-1185">Reference proteome</keyword>
<proteinExistence type="predicted"/>
<evidence type="ECO:0000313" key="2">
    <source>
        <dbReference type="Proteomes" id="UP000789702"/>
    </source>
</evidence>
<gene>
    <name evidence="1" type="ORF">DHETER_LOCUS12506</name>
</gene>
<feature type="non-terminal residue" evidence="1">
    <location>
        <position position="331"/>
    </location>
</feature>
<sequence length="331" mass="38334">DNRPYLSIRSWSHNHRIMFSFDKKNAEKQAFVDKARSEREKRELQRVKQKEEQKHAQVVNVIQTAYKKHLQRKKDIKHLRELWDNDVLYSDGNGTNSTFSVSSIEILDYSYLMFAFFNPSNDANDLSRFSYLCKMILSTTTPSIPAKSQTQETSNTVVPFHSLLLNERYRVMVLKIMKKILWQCVICVVGFLHDITPNSSKPLYLSGPELRLLIYFLDSKNYIVKGTSASYSSIWSQQLVILHDYLIHQGFYKQFGYGIMLRVNSILSLQSRAAKAELLNDDKKLLKSSQLWLMACLRCCLFPLSLNNDVDMALNNSQSLEMSQSNVQDSS</sequence>
<comment type="caution">
    <text evidence="1">The sequence shown here is derived from an EMBL/GenBank/DDBJ whole genome shotgun (WGS) entry which is preliminary data.</text>
</comment>
<dbReference type="EMBL" id="CAJVPU010030858">
    <property type="protein sequence ID" value="CAG8715291.1"/>
    <property type="molecule type" value="Genomic_DNA"/>
</dbReference>
<name>A0ACA9PPC0_9GLOM</name>